<accession>A0A8T4H111</accession>
<evidence type="ECO:0000259" key="2">
    <source>
        <dbReference type="Pfam" id="PF01321"/>
    </source>
</evidence>
<dbReference type="InterPro" id="IPR050659">
    <property type="entry name" value="Peptidase_M24B"/>
</dbReference>
<organism evidence="3 4">
    <name type="scientific">Halolamina salifodinae</name>
    <dbReference type="NCBI Taxonomy" id="1202767"/>
    <lineage>
        <taxon>Archaea</taxon>
        <taxon>Methanobacteriati</taxon>
        <taxon>Methanobacteriota</taxon>
        <taxon>Stenosarchaea group</taxon>
        <taxon>Halobacteria</taxon>
        <taxon>Halobacteriales</taxon>
        <taxon>Haloferacaceae</taxon>
    </lineage>
</organism>
<protein>
    <submittedName>
        <fullName evidence="3">Xaa-Pro aminopeptidase</fullName>
    </submittedName>
</protein>
<dbReference type="InterPro" id="IPR029149">
    <property type="entry name" value="Creatin/AminoP/Spt16_N"/>
</dbReference>
<dbReference type="CDD" id="cd01066">
    <property type="entry name" value="APP_MetAP"/>
    <property type="match status" value="1"/>
</dbReference>
<dbReference type="Pfam" id="PF00557">
    <property type="entry name" value="Peptidase_M24"/>
    <property type="match status" value="1"/>
</dbReference>
<keyword evidence="4" id="KW-1185">Reference proteome</keyword>
<dbReference type="InterPro" id="IPR000587">
    <property type="entry name" value="Creatinase_N"/>
</dbReference>
<keyword evidence="3" id="KW-0645">Protease</keyword>
<dbReference type="Proteomes" id="UP000823736">
    <property type="component" value="Unassembled WGS sequence"/>
</dbReference>
<dbReference type="Gene3D" id="3.90.230.10">
    <property type="entry name" value="Creatinase/methionine aminopeptidase superfamily"/>
    <property type="match status" value="1"/>
</dbReference>
<dbReference type="EMBL" id="JAGGLC010000005">
    <property type="protein sequence ID" value="MBP1988043.1"/>
    <property type="molecule type" value="Genomic_DNA"/>
</dbReference>
<dbReference type="Pfam" id="PF01321">
    <property type="entry name" value="Creatinase_N"/>
    <property type="match status" value="1"/>
</dbReference>
<dbReference type="PANTHER" id="PTHR46112:SF2">
    <property type="entry name" value="XAA-PRO AMINOPEPTIDASE P-RELATED"/>
    <property type="match status" value="1"/>
</dbReference>
<dbReference type="InterPro" id="IPR001714">
    <property type="entry name" value="Pept_M24_MAP"/>
</dbReference>
<comment type="caution">
    <text evidence="3">The sequence shown here is derived from an EMBL/GenBank/DDBJ whole genome shotgun (WGS) entry which is preliminary data.</text>
</comment>
<keyword evidence="3" id="KW-0378">Hydrolase</keyword>
<dbReference type="SUPFAM" id="SSF53092">
    <property type="entry name" value="Creatinase/prolidase N-terminal domain"/>
    <property type="match status" value="1"/>
</dbReference>
<evidence type="ECO:0000259" key="1">
    <source>
        <dbReference type="Pfam" id="PF00557"/>
    </source>
</evidence>
<keyword evidence="3" id="KW-0031">Aminopeptidase</keyword>
<proteinExistence type="predicted"/>
<dbReference type="PANTHER" id="PTHR46112">
    <property type="entry name" value="AMINOPEPTIDASE"/>
    <property type="match status" value="1"/>
</dbReference>
<evidence type="ECO:0000313" key="4">
    <source>
        <dbReference type="Proteomes" id="UP000823736"/>
    </source>
</evidence>
<dbReference type="SUPFAM" id="SSF55920">
    <property type="entry name" value="Creatinase/aminopeptidase"/>
    <property type="match status" value="1"/>
</dbReference>
<dbReference type="GO" id="GO:0004177">
    <property type="term" value="F:aminopeptidase activity"/>
    <property type="evidence" value="ECO:0007669"/>
    <property type="project" value="UniProtKB-KW"/>
</dbReference>
<dbReference type="PRINTS" id="PR00599">
    <property type="entry name" value="MAPEPTIDASE"/>
</dbReference>
<dbReference type="InterPro" id="IPR036005">
    <property type="entry name" value="Creatinase/aminopeptidase-like"/>
</dbReference>
<sequence>MTTPPDEPCEREGCLDLEAGTGHDLQSEGKTVVLVGTEAELLGLITVADRTREASTTRQSTGPTRTLLRVGVDCRAMPAELPDAEYRSRLREVRGKLANTDADAAVWFSATSIHYVSGFEHVQTERPVCLAVTDDRIEIVVPRLEVERVDTVDRIDAVHHYFDYPQGRPIEVVADMLEGLGAETVAADSDGAPGVMGYEGPSLSDFVEVETQSWVSRMRWEKTDAEINLIRESAEWANLAHRYLADFTEPGAHPATVSQKASTEASRAMLDTLGDQFVENVRANGPAFAGYISAEETALPHGHTPNQRLERGDVLVTGASANVDGYNSELERTMFVGEVSDEQEHYFELMVEAQDIAIDALGPGVPLSYVDEQVWEFYEEQGITDLAQHHVGHNIGLGGHEPPYIDQGWGDYEHVDETDSEMQPGQVYTIEPGIYTEDEGYRHSDTIAITEDGVEWLTYYPRDLESNVITE</sequence>
<reference evidence="3" key="1">
    <citation type="submission" date="2021-03" db="EMBL/GenBank/DDBJ databases">
        <title>Genomic Encyclopedia of Type Strains, Phase IV (KMG-IV): sequencing the most valuable type-strain genomes for metagenomic binning, comparative biology and taxonomic classification.</title>
        <authorList>
            <person name="Goeker M."/>
        </authorList>
    </citation>
    <scope>NUCLEOTIDE SEQUENCE</scope>
    <source>
        <strain evidence="3">DSM 26232</strain>
    </source>
</reference>
<feature type="domain" description="Creatinase N-terminal" evidence="2">
    <location>
        <begin position="89"/>
        <end position="191"/>
    </location>
</feature>
<gene>
    <name evidence="3" type="ORF">J2753_002553</name>
</gene>
<dbReference type="Gene3D" id="3.40.350.10">
    <property type="entry name" value="Creatinase/prolidase N-terminal domain"/>
    <property type="match status" value="1"/>
</dbReference>
<feature type="domain" description="Peptidase M24" evidence="1">
    <location>
        <begin position="229"/>
        <end position="451"/>
    </location>
</feature>
<evidence type="ECO:0000313" key="3">
    <source>
        <dbReference type="EMBL" id="MBP1988043.1"/>
    </source>
</evidence>
<name>A0A8T4H111_9EURY</name>
<dbReference type="InterPro" id="IPR000994">
    <property type="entry name" value="Pept_M24"/>
</dbReference>
<dbReference type="AlphaFoldDB" id="A0A8T4H111"/>